<dbReference type="Pfam" id="PF01636">
    <property type="entry name" value="APH"/>
    <property type="match status" value="1"/>
</dbReference>
<keyword evidence="2" id="KW-0808">Transferase</keyword>
<dbReference type="Proteomes" id="UP000435304">
    <property type="component" value="Unassembled WGS sequence"/>
</dbReference>
<dbReference type="AlphaFoldDB" id="A0A6A9UTR5"/>
<name>A0A6A9UTR5_9ACTN</name>
<dbReference type="InterPro" id="IPR011009">
    <property type="entry name" value="Kinase-like_dom_sf"/>
</dbReference>
<organism evidence="2 3">
    <name type="scientific">Auraticoccus cholistanensis</name>
    <dbReference type="NCBI Taxonomy" id="2656650"/>
    <lineage>
        <taxon>Bacteria</taxon>
        <taxon>Bacillati</taxon>
        <taxon>Actinomycetota</taxon>
        <taxon>Actinomycetes</taxon>
        <taxon>Propionibacteriales</taxon>
        <taxon>Propionibacteriaceae</taxon>
        <taxon>Auraticoccus</taxon>
    </lineage>
</organism>
<dbReference type="Gene3D" id="3.90.1200.10">
    <property type="match status" value="1"/>
</dbReference>
<reference evidence="2 3" key="1">
    <citation type="submission" date="2019-12" db="EMBL/GenBank/DDBJ databases">
        <title>Auraticoccus cholistani sp. nov., an actinomycete isolated from soil of Cholistan desert.</title>
        <authorList>
            <person name="Cheema M.T."/>
        </authorList>
    </citation>
    <scope>NUCLEOTIDE SEQUENCE [LARGE SCALE GENOMIC DNA]</scope>
    <source>
        <strain evidence="2 3">F435</strain>
    </source>
</reference>
<accession>A0A6A9UTR5</accession>
<evidence type="ECO:0000313" key="2">
    <source>
        <dbReference type="EMBL" id="MVA75052.1"/>
    </source>
</evidence>
<dbReference type="GO" id="GO:0016740">
    <property type="term" value="F:transferase activity"/>
    <property type="evidence" value="ECO:0007669"/>
    <property type="project" value="UniProtKB-KW"/>
</dbReference>
<comment type="caution">
    <text evidence="2">The sequence shown here is derived from an EMBL/GenBank/DDBJ whole genome shotgun (WGS) entry which is preliminary data.</text>
</comment>
<gene>
    <name evidence="2" type="ORF">GC722_03265</name>
</gene>
<proteinExistence type="predicted"/>
<dbReference type="SUPFAM" id="SSF56112">
    <property type="entry name" value="Protein kinase-like (PK-like)"/>
    <property type="match status" value="1"/>
</dbReference>
<evidence type="ECO:0000313" key="3">
    <source>
        <dbReference type="Proteomes" id="UP000435304"/>
    </source>
</evidence>
<keyword evidence="3" id="KW-1185">Reference proteome</keyword>
<evidence type="ECO:0000259" key="1">
    <source>
        <dbReference type="Pfam" id="PF01636"/>
    </source>
</evidence>
<protein>
    <submittedName>
        <fullName evidence="2">Phosphotransferase</fullName>
    </submittedName>
</protein>
<feature type="domain" description="Aminoglycoside phosphotransferase" evidence="1">
    <location>
        <begin position="42"/>
        <end position="255"/>
    </location>
</feature>
<sequence length="288" mass="30938">MTAGPVRRLDAAALTAAVNETSELGLTFLGPARGGNVGAGYVTDREGRRGVLTWQPGTPAARHRQVAELVEVARTRGVPAPRYQHVLQVGDDVAVVQELLPGAAPDDLSPDLVHQLIELNRRLRGALTDRPGVPAAELHLTSSGPGFCLHETLLIHSRRTRRLLDQVREVGAVTPPAMAGHDLVHLDYQPANVLVDGAGRVSGVVDWDGTARGDGDLDLVTLCFGLHTAAASPTAADQLEHLLRTGVEPDRLRAYWAHMSLRLVDWAIRHHGPEDVDRWLALAARGLG</sequence>
<dbReference type="EMBL" id="WPCU01000004">
    <property type="protein sequence ID" value="MVA75052.1"/>
    <property type="molecule type" value="Genomic_DNA"/>
</dbReference>
<dbReference type="InterPro" id="IPR002575">
    <property type="entry name" value="Aminoglycoside_PTrfase"/>
</dbReference>
<dbReference type="RefSeq" id="WP_156607960.1">
    <property type="nucleotide sequence ID" value="NZ_WPCU01000004.1"/>
</dbReference>